<evidence type="ECO:0008006" key="3">
    <source>
        <dbReference type="Google" id="ProtNLM"/>
    </source>
</evidence>
<name>A0ABW9IKW1_STRGJ</name>
<reference evidence="1 2" key="1">
    <citation type="submission" date="2024-12" db="EMBL/GenBank/DDBJ databases">
        <title>Forecasting of Potato common scab and diversities of Pathogenic streptomyces spp. in china.</title>
        <authorList>
            <person name="Handique U."/>
            <person name="Wu J."/>
        </authorList>
    </citation>
    <scope>NUCLEOTIDE SEQUENCE [LARGE SCALE GENOMIC DNA]</scope>
    <source>
        <strain evidence="1 2">ZRIMU1585</strain>
    </source>
</reference>
<dbReference type="Proteomes" id="UP001631993">
    <property type="component" value="Unassembled WGS sequence"/>
</dbReference>
<dbReference type="EMBL" id="JBJVNE010000011">
    <property type="protein sequence ID" value="MFM9649115.1"/>
    <property type="molecule type" value="Genomic_DNA"/>
</dbReference>
<organism evidence="1 2">
    <name type="scientific">Streptomyces galilaeus</name>
    <dbReference type="NCBI Taxonomy" id="33899"/>
    <lineage>
        <taxon>Bacteria</taxon>
        <taxon>Bacillati</taxon>
        <taxon>Actinomycetota</taxon>
        <taxon>Actinomycetes</taxon>
        <taxon>Kitasatosporales</taxon>
        <taxon>Streptomycetaceae</taxon>
        <taxon>Streptomyces</taxon>
    </lineage>
</organism>
<gene>
    <name evidence="1" type="ORF">ACKI1S_23585</name>
</gene>
<accession>A0ABW9IKW1</accession>
<dbReference type="RefSeq" id="WP_369277436.1">
    <property type="nucleotide sequence ID" value="NZ_JBJVMW010000011.1"/>
</dbReference>
<proteinExistence type="predicted"/>
<evidence type="ECO:0000313" key="2">
    <source>
        <dbReference type="Proteomes" id="UP001631993"/>
    </source>
</evidence>
<evidence type="ECO:0000313" key="1">
    <source>
        <dbReference type="EMBL" id="MFM9649115.1"/>
    </source>
</evidence>
<sequence length="51" mass="5423">MTMAARHLSASGDPVTPAVALQAVPSPARALRELERILDTPRTVNRGNKDA</sequence>
<comment type="caution">
    <text evidence="1">The sequence shown here is derived from an EMBL/GenBank/DDBJ whole genome shotgun (WGS) entry which is preliminary data.</text>
</comment>
<keyword evidence="2" id="KW-1185">Reference proteome</keyword>
<protein>
    <recommendedName>
        <fullName evidence="3">FXSXX-COOH protein</fullName>
    </recommendedName>
</protein>